<proteinExistence type="predicted"/>
<dbReference type="AlphaFoldDB" id="A0A1F5DMY9"/>
<evidence type="ECO:0000313" key="3">
    <source>
        <dbReference type="Proteomes" id="UP000178764"/>
    </source>
</evidence>
<feature type="region of interest" description="Disordered" evidence="1">
    <location>
        <begin position="1"/>
        <end position="23"/>
    </location>
</feature>
<gene>
    <name evidence="2" type="ORF">A2V71_04750</name>
</gene>
<comment type="caution">
    <text evidence="2">The sequence shown here is derived from an EMBL/GenBank/DDBJ whole genome shotgun (WGS) entry which is preliminary data.</text>
</comment>
<evidence type="ECO:0000256" key="1">
    <source>
        <dbReference type="SAM" id="MobiDB-lite"/>
    </source>
</evidence>
<organism evidence="2 3">
    <name type="scientific">Candidatus Berkelbacteria bacterium RBG_13_40_8</name>
    <dbReference type="NCBI Taxonomy" id="1797467"/>
    <lineage>
        <taxon>Bacteria</taxon>
        <taxon>Candidatus Berkelbacteria</taxon>
    </lineage>
</organism>
<dbReference type="Proteomes" id="UP000178764">
    <property type="component" value="Unassembled WGS sequence"/>
</dbReference>
<name>A0A1F5DMY9_9BACT</name>
<sequence length="173" mass="19664">MSEGEPKDGFTPDQLEMEKSRTVSDADFIKGGAEYKDINGQKVLEPTSKQIEKITSDNEINDTISALESNANSKNDLAFLQVFLKAHPAQASLESKTMDNILNSIQDAFENNYIEDKVWRLVSESLRNALIQELREAQRQKQPDMKLVDFLQSRVISEGGYRSYDLFPKNKKD</sequence>
<evidence type="ECO:0000313" key="2">
    <source>
        <dbReference type="EMBL" id="OGD56410.1"/>
    </source>
</evidence>
<protein>
    <submittedName>
        <fullName evidence="2">Uncharacterized protein</fullName>
    </submittedName>
</protein>
<accession>A0A1F5DMY9</accession>
<reference evidence="2 3" key="1">
    <citation type="journal article" date="2016" name="Nat. Commun.">
        <title>Thousands of microbial genomes shed light on interconnected biogeochemical processes in an aquifer system.</title>
        <authorList>
            <person name="Anantharaman K."/>
            <person name="Brown C.T."/>
            <person name="Hug L.A."/>
            <person name="Sharon I."/>
            <person name="Castelle C.J."/>
            <person name="Probst A.J."/>
            <person name="Thomas B.C."/>
            <person name="Singh A."/>
            <person name="Wilkins M.J."/>
            <person name="Karaoz U."/>
            <person name="Brodie E.L."/>
            <person name="Williams K.H."/>
            <person name="Hubbard S.S."/>
            <person name="Banfield J.F."/>
        </authorList>
    </citation>
    <scope>NUCLEOTIDE SEQUENCE [LARGE SCALE GENOMIC DNA]</scope>
</reference>
<dbReference type="EMBL" id="MEZT01000021">
    <property type="protein sequence ID" value="OGD56410.1"/>
    <property type="molecule type" value="Genomic_DNA"/>
</dbReference>